<dbReference type="Gene3D" id="1.20.5.4130">
    <property type="match status" value="1"/>
</dbReference>
<keyword evidence="3" id="KW-0677">Repeat</keyword>
<dbReference type="InterPro" id="IPR032675">
    <property type="entry name" value="LRR_dom_sf"/>
</dbReference>
<evidence type="ECO:0000256" key="5">
    <source>
        <dbReference type="ARBA" id="ARBA00022821"/>
    </source>
</evidence>
<dbReference type="GO" id="GO:0043531">
    <property type="term" value="F:ADP binding"/>
    <property type="evidence" value="ECO:0007669"/>
    <property type="project" value="InterPro"/>
</dbReference>
<protein>
    <recommendedName>
        <fullName evidence="8">NB-ARC domain-containing protein</fullName>
    </recommendedName>
</protein>
<evidence type="ECO:0000259" key="8">
    <source>
        <dbReference type="Pfam" id="PF00931"/>
    </source>
</evidence>
<keyword evidence="4" id="KW-0547">Nucleotide-binding</keyword>
<evidence type="ECO:0000313" key="10">
    <source>
        <dbReference type="Proteomes" id="UP000222542"/>
    </source>
</evidence>
<evidence type="ECO:0000256" key="2">
    <source>
        <dbReference type="ARBA" id="ARBA00022614"/>
    </source>
</evidence>
<accession>A0A2G2XTR4</accession>
<dbReference type="GO" id="GO:0005524">
    <property type="term" value="F:ATP binding"/>
    <property type="evidence" value="ECO:0007669"/>
    <property type="project" value="UniProtKB-KW"/>
</dbReference>
<dbReference type="Pfam" id="PF00931">
    <property type="entry name" value="NB-ARC"/>
    <property type="match status" value="1"/>
</dbReference>
<dbReference type="SUPFAM" id="SSF52540">
    <property type="entry name" value="P-loop containing nucleoside triphosphate hydrolases"/>
    <property type="match status" value="1"/>
</dbReference>
<keyword evidence="2" id="KW-0433">Leucine-rich repeat</keyword>
<dbReference type="PANTHER" id="PTHR15140:SF33">
    <property type="entry name" value="LATE BLIGHT RESISTANCE PROTEIN HOMOLOG R1A-3 ISOFORM X1"/>
    <property type="match status" value="1"/>
</dbReference>
<dbReference type="Proteomes" id="UP000222542">
    <property type="component" value="Unassembled WGS sequence"/>
</dbReference>
<dbReference type="InterPro" id="IPR042197">
    <property type="entry name" value="Apaf_helical"/>
</dbReference>
<gene>
    <name evidence="9" type="ORF">T459_35264</name>
</gene>
<evidence type="ECO:0000256" key="4">
    <source>
        <dbReference type="ARBA" id="ARBA00022741"/>
    </source>
</evidence>
<keyword evidence="6" id="KW-0067">ATP-binding</keyword>
<dbReference type="InterPro" id="IPR027417">
    <property type="entry name" value="P-loop_NTPase"/>
</dbReference>
<evidence type="ECO:0000256" key="7">
    <source>
        <dbReference type="SAM" id="Coils"/>
    </source>
</evidence>
<comment type="caution">
    <text evidence="9">The sequence shown here is derived from an EMBL/GenBank/DDBJ whole genome shotgun (WGS) entry which is preliminary data.</text>
</comment>
<evidence type="ECO:0000256" key="3">
    <source>
        <dbReference type="ARBA" id="ARBA00022737"/>
    </source>
</evidence>
<comment type="similarity">
    <text evidence="1">Belongs to the disease resistance NB-LRR family.</text>
</comment>
<dbReference type="CDD" id="cd14798">
    <property type="entry name" value="RX-CC_like"/>
    <property type="match status" value="1"/>
</dbReference>
<dbReference type="InterPro" id="IPR038005">
    <property type="entry name" value="RX-like_CC"/>
</dbReference>
<reference evidence="9 10" key="1">
    <citation type="journal article" date="2014" name="Nat. Genet.">
        <title>Genome sequence of the hot pepper provides insights into the evolution of pungency in Capsicum species.</title>
        <authorList>
            <person name="Kim S."/>
            <person name="Park M."/>
            <person name="Yeom S.I."/>
            <person name="Kim Y.M."/>
            <person name="Lee J.M."/>
            <person name="Lee H.A."/>
            <person name="Seo E."/>
            <person name="Choi J."/>
            <person name="Cheong K."/>
            <person name="Kim K.T."/>
            <person name="Jung K."/>
            <person name="Lee G.W."/>
            <person name="Oh S.K."/>
            <person name="Bae C."/>
            <person name="Kim S.B."/>
            <person name="Lee H.Y."/>
            <person name="Kim S.Y."/>
            <person name="Kim M.S."/>
            <person name="Kang B.C."/>
            <person name="Jo Y.D."/>
            <person name="Yang H.B."/>
            <person name="Jeong H.J."/>
            <person name="Kang W.H."/>
            <person name="Kwon J.K."/>
            <person name="Shin C."/>
            <person name="Lim J.Y."/>
            <person name="Park J.H."/>
            <person name="Huh J.H."/>
            <person name="Kim J.S."/>
            <person name="Kim B.D."/>
            <person name="Cohen O."/>
            <person name="Paran I."/>
            <person name="Suh M.C."/>
            <person name="Lee S.B."/>
            <person name="Kim Y.K."/>
            <person name="Shin Y."/>
            <person name="Noh S.J."/>
            <person name="Park J."/>
            <person name="Seo Y.S."/>
            <person name="Kwon S.Y."/>
            <person name="Kim H.A."/>
            <person name="Park J.M."/>
            <person name="Kim H.J."/>
            <person name="Choi S.B."/>
            <person name="Bosland P.W."/>
            <person name="Reeves G."/>
            <person name="Jo S.H."/>
            <person name="Lee B.W."/>
            <person name="Cho H.T."/>
            <person name="Choi H.S."/>
            <person name="Lee M.S."/>
            <person name="Yu Y."/>
            <person name="Do Choi Y."/>
            <person name="Park B.S."/>
            <person name="van Deynze A."/>
            <person name="Ashrafi H."/>
            <person name="Hill T."/>
            <person name="Kim W.T."/>
            <person name="Pai H.S."/>
            <person name="Ahn H.K."/>
            <person name="Yeam I."/>
            <person name="Giovannoni J.J."/>
            <person name="Rose J.K."/>
            <person name="Sorensen I."/>
            <person name="Lee S.J."/>
            <person name="Kim R.W."/>
            <person name="Choi I.Y."/>
            <person name="Choi B.S."/>
            <person name="Lim J.S."/>
            <person name="Lee Y.H."/>
            <person name="Choi D."/>
        </authorList>
    </citation>
    <scope>NUCLEOTIDE SEQUENCE [LARGE SCALE GENOMIC DNA]</scope>
    <source>
        <strain evidence="10">cv. CM334</strain>
    </source>
</reference>
<dbReference type="PRINTS" id="PR00364">
    <property type="entry name" value="DISEASERSIST"/>
</dbReference>
<keyword evidence="5" id="KW-0611">Plant defense</keyword>
<feature type="domain" description="NB-ARC" evidence="8">
    <location>
        <begin position="256"/>
        <end position="425"/>
    </location>
</feature>
<keyword evidence="7" id="KW-0175">Coiled coil</keyword>
<evidence type="ECO:0000313" key="9">
    <source>
        <dbReference type="EMBL" id="PHT60887.1"/>
    </source>
</evidence>
<organism evidence="9 10">
    <name type="scientific">Capsicum annuum</name>
    <name type="common">Capsicum pepper</name>
    <dbReference type="NCBI Taxonomy" id="4072"/>
    <lineage>
        <taxon>Eukaryota</taxon>
        <taxon>Viridiplantae</taxon>
        <taxon>Streptophyta</taxon>
        <taxon>Embryophyta</taxon>
        <taxon>Tracheophyta</taxon>
        <taxon>Spermatophyta</taxon>
        <taxon>Magnoliopsida</taxon>
        <taxon>eudicotyledons</taxon>
        <taxon>Gunneridae</taxon>
        <taxon>Pentapetalae</taxon>
        <taxon>asterids</taxon>
        <taxon>lamiids</taxon>
        <taxon>Solanales</taxon>
        <taxon>Solanaceae</taxon>
        <taxon>Solanoideae</taxon>
        <taxon>Capsiceae</taxon>
        <taxon>Capsicum</taxon>
    </lineage>
</organism>
<dbReference type="Gene3D" id="3.40.50.300">
    <property type="entry name" value="P-loop containing nucleotide triphosphate hydrolases"/>
    <property type="match status" value="1"/>
</dbReference>
<sequence>MLSRLLGLSKSKTLKDLKDIAEDVKSFATDDPDEQRSDFYVPDYVFDPTCSTLNVYEQGARDVALSAQYGINSRTIVPRSFVYRLKVIIAKDKNESTVDMAHASVASLTRTIELLLTSNSPMRSLFCDHREEFCALHENVSSLEVFVKNFEKNNVSGEMTDLEVEVKEVANIVEQTIQLRVTEVVLANDETLREKAQERLSNSLQQVAKYIDRIWKESTKIQDKGKHSSKESTVQEFPSSSKSILNVVNSMVERDDQRKRLVEDLTRSYSSEPKVIPIVGMGGIGKTTLANEVYNDACIRSHFDVCAWATISQQHNVKEILLSLLRSTKSDTFDMNDEAELANMLQKSLKGKRYLLVLDDMWKSEAWDAVRLCFPIENKGSGILLTTRNTKVARDAGTENLSFQLNLMDPNESWNLFKSVAFANEALPSYLETIGKQIAEKCHGLPLTIAVVAGLLKSKRAIKDWESVEKDVKSFVTNDPDERCSRVLGALLTPVHHQLRDHDNKDLSKRTRSIFSLGLNDSFFLLESDLIHFKLLKVLDLSDTAIYNFPLQILSLIWLRYLSLHCRGNLDIPPEIFRLWNLQTFIVQDSMQKIAVLVTIACPEELWGLMQLRHLKLPKFYLPDCLSGSVDKGRHGDFSNLQTISYLSPCCCTKEVIMGIQNVKELGICDGDETDSDGFLNNLVHLQQLETLSFTCRFHLLPESAKAFPATLKKLKLKGTFLSWSYLDIIAELPNLEVLKLMNHACSGRKWYPNVRGFTRLKLLLIDDNYLLYWKAIDDNFPVLERLMIRSCCHLKEHEFKKNKKTSETTPWMFLSPIHVSIYLSRLDIVSHFYKSHHTVVRSHHNEFDDDDDDEDEDEGTNFKYWKATDDHFPALEHLMIRHCLHLDKIPIEFADIYSLQLIELQKCSAKLVASAERIQEEQESLGSKAVNVRSYKDPGE</sequence>
<dbReference type="GO" id="GO:0006952">
    <property type="term" value="P:defense response"/>
    <property type="evidence" value="ECO:0007669"/>
    <property type="project" value="UniProtKB-KW"/>
</dbReference>
<dbReference type="SUPFAM" id="SSF52058">
    <property type="entry name" value="L domain-like"/>
    <property type="match status" value="1"/>
</dbReference>
<evidence type="ECO:0000256" key="6">
    <source>
        <dbReference type="ARBA" id="ARBA00022840"/>
    </source>
</evidence>
<dbReference type="PANTHER" id="PTHR15140">
    <property type="entry name" value="TUBULIN-SPECIFIC CHAPERONE E"/>
    <property type="match status" value="1"/>
</dbReference>
<dbReference type="Gramene" id="PHT60887">
    <property type="protein sequence ID" value="PHT60887"/>
    <property type="gene ID" value="T459_35264"/>
</dbReference>
<dbReference type="EMBL" id="AYRZ02000553">
    <property type="protein sequence ID" value="PHT60887.1"/>
    <property type="molecule type" value="Genomic_DNA"/>
</dbReference>
<proteinExistence type="inferred from homology"/>
<reference evidence="9 10" key="2">
    <citation type="journal article" date="2017" name="Genome Biol.">
        <title>New reference genome sequences of hot pepper reveal the massive evolution of plant disease-resistance genes by retroduplication.</title>
        <authorList>
            <person name="Kim S."/>
            <person name="Park J."/>
            <person name="Yeom S.I."/>
            <person name="Kim Y.M."/>
            <person name="Seo E."/>
            <person name="Kim K.T."/>
            <person name="Kim M.S."/>
            <person name="Lee J.M."/>
            <person name="Cheong K."/>
            <person name="Shin H.S."/>
            <person name="Kim S.B."/>
            <person name="Han K."/>
            <person name="Lee J."/>
            <person name="Park M."/>
            <person name="Lee H.A."/>
            <person name="Lee H.Y."/>
            <person name="Lee Y."/>
            <person name="Oh S."/>
            <person name="Lee J.H."/>
            <person name="Choi E."/>
            <person name="Choi E."/>
            <person name="Lee S.E."/>
            <person name="Jeon J."/>
            <person name="Kim H."/>
            <person name="Choi G."/>
            <person name="Song H."/>
            <person name="Lee J."/>
            <person name="Lee S.C."/>
            <person name="Kwon J.K."/>
            <person name="Lee H.Y."/>
            <person name="Koo N."/>
            <person name="Hong Y."/>
            <person name="Kim R.W."/>
            <person name="Kang W.H."/>
            <person name="Huh J.H."/>
            <person name="Kang B.C."/>
            <person name="Yang T.J."/>
            <person name="Lee Y.H."/>
            <person name="Bennetzen J.L."/>
            <person name="Choi D."/>
        </authorList>
    </citation>
    <scope>NUCLEOTIDE SEQUENCE [LARGE SCALE GENOMIC DNA]</scope>
    <source>
        <strain evidence="10">cv. CM334</strain>
    </source>
</reference>
<dbReference type="Gene3D" id="1.10.8.430">
    <property type="entry name" value="Helical domain of apoptotic protease-activating factors"/>
    <property type="match status" value="1"/>
</dbReference>
<dbReference type="FunFam" id="3.40.50.300:FF:001091">
    <property type="entry name" value="Probable disease resistance protein At1g61300"/>
    <property type="match status" value="1"/>
</dbReference>
<dbReference type="Gene3D" id="3.80.10.10">
    <property type="entry name" value="Ribonuclease Inhibitor"/>
    <property type="match status" value="1"/>
</dbReference>
<dbReference type="AlphaFoldDB" id="A0A2G2XTR4"/>
<feature type="coiled-coil region" evidence="7">
    <location>
        <begin position="186"/>
        <end position="213"/>
    </location>
</feature>
<evidence type="ECO:0000256" key="1">
    <source>
        <dbReference type="ARBA" id="ARBA00008894"/>
    </source>
</evidence>
<keyword evidence="10" id="KW-1185">Reference proteome</keyword>
<name>A0A2G2XTR4_CAPAN</name>
<dbReference type="InterPro" id="IPR002182">
    <property type="entry name" value="NB-ARC"/>
</dbReference>